<reference evidence="22" key="1">
    <citation type="submission" date="2025-08" db="UniProtKB">
        <authorList>
            <consortium name="RefSeq"/>
        </authorList>
    </citation>
    <scope>IDENTIFICATION</scope>
</reference>
<feature type="transmembrane region" description="Helical" evidence="18">
    <location>
        <begin position="1033"/>
        <end position="1060"/>
    </location>
</feature>
<comment type="subcellular location">
    <subcellularLocation>
        <location evidence="2">Cell membrane</location>
        <topology evidence="2">Multi-pass membrane protein</topology>
    </subcellularLocation>
    <subcellularLocation>
        <location evidence="1">Vacuole membrane</location>
        <topology evidence="1">Multi-pass membrane protein</topology>
    </subcellularLocation>
</comment>
<feature type="compositionally biased region" description="Basic and acidic residues" evidence="17">
    <location>
        <begin position="292"/>
        <end position="305"/>
    </location>
</feature>
<keyword evidence="12" id="KW-0445">Lipid transport</keyword>
<evidence type="ECO:0000256" key="5">
    <source>
        <dbReference type="ARBA" id="ARBA00022475"/>
    </source>
</evidence>
<dbReference type="InterPro" id="IPR003593">
    <property type="entry name" value="AAA+_ATPase"/>
</dbReference>
<keyword evidence="6 18" id="KW-0812">Transmembrane</keyword>
<dbReference type="InterPro" id="IPR027417">
    <property type="entry name" value="P-loop_NTPase"/>
</dbReference>
<dbReference type="NCBIfam" id="TIGR00957">
    <property type="entry name" value="MRP_assoc_pro"/>
    <property type="match status" value="1"/>
</dbReference>
<feature type="transmembrane region" description="Helical" evidence="18">
    <location>
        <begin position="488"/>
        <end position="508"/>
    </location>
</feature>
<dbReference type="InterPro" id="IPR017871">
    <property type="entry name" value="ABC_transporter-like_CS"/>
</dbReference>
<keyword evidence="7" id="KW-0677">Repeat</keyword>
<dbReference type="CDD" id="cd18595">
    <property type="entry name" value="ABC_6TM_MRP1_2_3_6_D1_like"/>
    <property type="match status" value="1"/>
</dbReference>
<evidence type="ECO:0000256" key="6">
    <source>
        <dbReference type="ARBA" id="ARBA00022692"/>
    </source>
</evidence>
<keyword evidence="5" id="KW-1003">Cell membrane</keyword>
<evidence type="ECO:0000256" key="1">
    <source>
        <dbReference type="ARBA" id="ARBA00004128"/>
    </source>
</evidence>
<dbReference type="Proteomes" id="UP000694845">
    <property type="component" value="Unplaced"/>
</dbReference>
<dbReference type="PROSITE" id="PS50893">
    <property type="entry name" value="ABC_TRANSPORTER_2"/>
    <property type="match status" value="2"/>
</dbReference>
<name>A0A8B7YFT5_ACAPL</name>
<comment type="catalytic activity">
    <reaction evidence="14">
        <text>ATP + H2O + xenobioticSide 1 = ADP + phosphate + xenobioticSide 2.</text>
        <dbReference type="EC" id="7.6.2.2"/>
    </reaction>
</comment>
<evidence type="ECO:0000256" key="18">
    <source>
        <dbReference type="SAM" id="Phobius"/>
    </source>
</evidence>
<dbReference type="RefSeq" id="XP_022091452.1">
    <property type="nucleotide sequence ID" value="XM_022235760.1"/>
</dbReference>
<dbReference type="GO" id="GO:0008559">
    <property type="term" value="F:ABC-type xenobiotic transporter activity"/>
    <property type="evidence" value="ECO:0007669"/>
    <property type="project" value="UniProtKB-EC"/>
</dbReference>
<sequence length="1549" mass="173754">MASDASTSTWKGFCGNSGFWEPSLLNSTHPDLSPCFQETVLSWVPLLFLWLVAPFYLWYMWKHDRGRIPVSRLHRAKTVLGGLLIILFLAEVGFALAQIIMPNRQIAGVYLLTPTLTALTMILAFAIIQIQRIKGVETSWVLFMFWLLVATCGIVEFISRIYSILHTDRVNFDLFHFVTFYIYYALVLAQLVCSSMVDRMPYSSTDENPCPEASVSFLSRQTFWWFSSMVLKGYKKSLTADDLWSLMERDKAATVMPRFLKAWKKEKLRSDLSVHSPTPKQKKMGNQVPVQKLDEDGDTPHKNEVKFSGPNLQNGKGADHSATEAESTTRSYKASLFKAIVRTFGRVFLVGCFLKLLHDILLFVSPELLRGLIKYTADKDVYPWEGYMYACLLLASTVLQSFLLHQYFHICMLTGMHMRTALIGALYRKALILSNSARKDATTGEIVNLMSVDAQRLMDLCTFVNTLWSSPFQILVALFFLWRTLGPSVLAGYGAMALLIPLNAYVAVKIRSIQARQMKEKDARLKLMNEVLNGIRVLKLYAWEMSFRDKVMEIRNREVRLLRMSSYLQATMTFLWTSAPFIVALLSFAVYVLVDEENVLDAEKVFVSISLFNILKFPFSMLPSMISRTMVGHVSLKRIENFLMKDELDSENVERSVGDHALHIHDGDFAWSKDGNLILKNINVDIQPGSLVAVVGQVGCGKSSLLSALLGEMEKTGGAVNVNGSVAYVPQQAWIQNATLRGNVLFGAPMQETEYQRVIERCALAPDLEILPAGDLTEIGEKGINLSGGQKQRVSLARAVYNNADIYLLDDPLSAVDSHVGKHIFEQVIGPEGLLKRKTRVLVTHGISFLPQVDRIIVVVDGEITEAGSYTELLSRNQAFAEFLRNYSTEADEIEDQAGEDAETKAVEGSPTQREVNPNKISTAMKSHQEEEALKKQISRDQLKKQREQDATKAALAKEGDTLIKKETTETGMTSLRVFLLYIRSLGNLLFLLIFLLFALFNADAVFINVWLSRWSSQEPVNGTSPEEIRDRYLGIYGMLVFLQGILLLFASLLLAAGVLRASRSLYRRLLTNILRAPMMFFDTTPTGRILNRFSKDTYSIDENIPFAVASFLRMFMLVVATFIVITWSTPLFGIVILPVIIAFALLQRFYIATSRQLNRIVSVARSPIYAHFSESIAGATSIRAYNSLERFIEENQSLVDKDQTAYYPNIISNRWLGIRLEFLGSTVVFFASIFAVIGRDHLSSGTVGLSISYALEVTSIMTMLVRATCNLENNVVAVERVEEYCTTPTEAPEVIESNRPSSSWPDSGKVEVDQYSVRYREDLDLVLKEISCHIEPGEKLGIVGRTGAGKSSLSMALFRILEAAAGSIKIDNINISTIGLHDLRSRITIIPQDPVLFAGTLRMNLDPFDQYPDDRLWDVLKHSHLHSFVSESAEKLQFNCTEGGKNLSLGQRQLICLARALLRKTKILVLDEATAAVDLETDDLIQATIRTEFADCTVITIAHRLNTIMDSSRILVLDAGEIAEFDTPSELLRRGGIFQCMARDAGLI</sequence>
<dbReference type="InterPro" id="IPR056227">
    <property type="entry name" value="TMD0_ABC"/>
</dbReference>
<dbReference type="GO" id="GO:0005524">
    <property type="term" value="F:ATP binding"/>
    <property type="evidence" value="ECO:0007669"/>
    <property type="project" value="UniProtKB-KW"/>
</dbReference>
<dbReference type="FunFam" id="3.40.50.300:FF:000074">
    <property type="entry name" value="Multidrug resistance-associated protein 5 isoform 1"/>
    <property type="match status" value="1"/>
</dbReference>
<feature type="transmembrane region" description="Helical" evidence="18">
    <location>
        <begin position="460"/>
        <end position="482"/>
    </location>
</feature>
<feature type="transmembrane region" description="Helical" evidence="18">
    <location>
        <begin position="567"/>
        <end position="593"/>
    </location>
</feature>
<evidence type="ECO:0000313" key="21">
    <source>
        <dbReference type="Proteomes" id="UP000694845"/>
    </source>
</evidence>
<evidence type="ECO:0000256" key="10">
    <source>
        <dbReference type="ARBA" id="ARBA00022967"/>
    </source>
</evidence>
<feature type="transmembrane region" description="Helical" evidence="18">
    <location>
        <begin position="1221"/>
        <end position="1239"/>
    </location>
</feature>
<feature type="transmembrane region" description="Helical" evidence="18">
    <location>
        <begin position="1105"/>
        <end position="1126"/>
    </location>
</feature>
<evidence type="ECO:0000256" key="13">
    <source>
        <dbReference type="ARBA" id="ARBA00023136"/>
    </source>
</evidence>
<evidence type="ECO:0000256" key="16">
    <source>
        <dbReference type="ARBA" id="ARBA00047576"/>
    </source>
</evidence>
<feature type="domain" description="ABC transmembrane type-1" evidence="20">
    <location>
        <begin position="992"/>
        <end position="1274"/>
    </location>
</feature>
<evidence type="ECO:0000256" key="11">
    <source>
        <dbReference type="ARBA" id="ARBA00022989"/>
    </source>
</evidence>
<evidence type="ECO:0000259" key="19">
    <source>
        <dbReference type="PROSITE" id="PS50893"/>
    </source>
</evidence>
<proteinExistence type="inferred from homology"/>
<feature type="domain" description="ABC transporter" evidence="19">
    <location>
        <begin position="664"/>
        <end position="886"/>
    </location>
</feature>
<feature type="domain" description="ABC transmembrane type-1" evidence="20">
    <location>
        <begin position="349"/>
        <end position="627"/>
    </location>
</feature>
<dbReference type="GeneID" id="110979719"/>
<dbReference type="Gene3D" id="3.40.50.300">
    <property type="entry name" value="P-loop containing nucleotide triphosphate hydrolases"/>
    <property type="match status" value="2"/>
</dbReference>
<comment type="catalytic activity">
    <reaction evidence="16">
        <text>17beta-estradiol 17-O-(beta-D-glucuronate)(in) + ATP + H2O = 17beta-estradiol 17-O-(beta-D-glucuronate)(out) + ADP + phosphate + H(+)</text>
        <dbReference type="Rhea" id="RHEA:60128"/>
        <dbReference type="ChEBI" id="CHEBI:15377"/>
        <dbReference type="ChEBI" id="CHEBI:15378"/>
        <dbReference type="ChEBI" id="CHEBI:30616"/>
        <dbReference type="ChEBI" id="CHEBI:43474"/>
        <dbReference type="ChEBI" id="CHEBI:82961"/>
        <dbReference type="ChEBI" id="CHEBI:456216"/>
    </reaction>
    <physiologicalReaction direction="left-to-right" evidence="16">
        <dbReference type="Rhea" id="RHEA:60129"/>
    </physiologicalReaction>
</comment>
<feature type="region of interest" description="Disordered" evidence="17">
    <location>
        <begin position="270"/>
        <end position="326"/>
    </location>
</feature>
<evidence type="ECO:0000313" key="22">
    <source>
        <dbReference type="RefSeq" id="XP_022091452.1"/>
    </source>
</evidence>
<dbReference type="CDD" id="cd03250">
    <property type="entry name" value="ABCC_MRP_domain1"/>
    <property type="match status" value="1"/>
</dbReference>
<dbReference type="GO" id="GO:0005774">
    <property type="term" value="C:vacuolar membrane"/>
    <property type="evidence" value="ECO:0007669"/>
    <property type="project" value="UniProtKB-SubCell"/>
</dbReference>
<dbReference type="SUPFAM" id="SSF90123">
    <property type="entry name" value="ABC transporter transmembrane region"/>
    <property type="match status" value="2"/>
</dbReference>
<dbReference type="KEGG" id="aplc:110979719"/>
<dbReference type="GO" id="GO:0006869">
    <property type="term" value="P:lipid transport"/>
    <property type="evidence" value="ECO:0007669"/>
    <property type="project" value="UniProtKB-KW"/>
</dbReference>
<keyword evidence="4" id="KW-0813">Transport</keyword>
<feature type="domain" description="ABC transporter" evidence="19">
    <location>
        <begin position="1313"/>
        <end position="1545"/>
    </location>
</feature>
<keyword evidence="8" id="KW-0547">Nucleotide-binding</keyword>
<evidence type="ECO:0000256" key="4">
    <source>
        <dbReference type="ARBA" id="ARBA00022448"/>
    </source>
</evidence>
<dbReference type="OrthoDB" id="6500128at2759"/>
<dbReference type="PANTHER" id="PTHR24223">
    <property type="entry name" value="ATP-BINDING CASSETTE SUB-FAMILY C"/>
    <property type="match status" value="1"/>
</dbReference>
<feature type="transmembrane region" description="Helical" evidence="18">
    <location>
        <begin position="1132"/>
        <end position="1152"/>
    </location>
</feature>
<dbReference type="GO" id="GO:0016887">
    <property type="term" value="F:ATP hydrolysis activity"/>
    <property type="evidence" value="ECO:0007669"/>
    <property type="project" value="InterPro"/>
</dbReference>
<feature type="transmembrane region" description="Helical" evidence="18">
    <location>
        <begin position="347"/>
        <end position="366"/>
    </location>
</feature>
<evidence type="ECO:0000256" key="12">
    <source>
        <dbReference type="ARBA" id="ARBA00023055"/>
    </source>
</evidence>
<dbReference type="OMA" id="LWICAPT"/>
<dbReference type="InterPro" id="IPR005292">
    <property type="entry name" value="MRP"/>
</dbReference>
<feature type="region of interest" description="Disordered" evidence="17">
    <location>
        <begin position="894"/>
        <end position="917"/>
    </location>
</feature>
<dbReference type="Pfam" id="PF00664">
    <property type="entry name" value="ABC_membrane"/>
    <property type="match status" value="2"/>
</dbReference>
<dbReference type="CDD" id="cd03244">
    <property type="entry name" value="ABCC_MRP_domain2"/>
    <property type="match status" value="1"/>
</dbReference>
<feature type="transmembrane region" description="Helical" evidence="18">
    <location>
        <begin position="79"/>
        <end position="101"/>
    </location>
</feature>
<evidence type="ECO:0000256" key="9">
    <source>
        <dbReference type="ARBA" id="ARBA00022840"/>
    </source>
</evidence>
<keyword evidence="10" id="KW-1278">Translocase</keyword>
<keyword evidence="21" id="KW-1185">Reference proteome</keyword>
<dbReference type="Pfam" id="PF00005">
    <property type="entry name" value="ABC_tran"/>
    <property type="match status" value="2"/>
</dbReference>
<dbReference type="CDD" id="cd18603">
    <property type="entry name" value="ABC_6TM_MRP1_2_3_6_D2_like"/>
    <property type="match status" value="1"/>
</dbReference>
<keyword evidence="11 18" id="KW-1133">Transmembrane helix</keyword>
<keyword evidence="13 18" id="KW-0472">Membrane</keyword>
<dbReference type="InterPro" id="IPR011527">
    <property type="entry name" value="ABC1_TM_dom"/>
</dbReference>
<dbReference type="FunFam" id="1.20.1560.10:FF:000007">
    <property type="entry name" value="ATP-binding cassette subfamily C member 1"/>
    <property type="match status" value="1"/>
</dbReference>
<comment type="catalytic activity">
    <reaction evidence="15">
        <text>leukotriene C4(in) + ATP + H2O = leukotriene C4(out) + ADP + phosphate + H(+)</text>
        <dbReference type="Rhea" id="RHEA:38963"/>
        <dbReference type="ChEBI" id="CHEBI:15377"/>
        <dbReference type="ChEBI" id="CHEBI:15378"/>
        <dbReference type="ChEBI" id="CHEBI:30616"/>
        <dbReference type="ChEBI" id="CHEBI:43474"/>
        <dbReference type="ChEBI" id="CHEBI:57973"/>
        <dbReference type="ChEBI" id="CHEBI:456216"/>
    </reaction>
    <physiologicalReaction direction="left-to-right" evidence="15">
        <dbReference type="Rhea" id="RHEA:38964"/>
    </physiologicalReaction>
</comment>
<dbReference type="InterPro" id="IPR036640">
    <property type="entry name" value="ABC1_TM_sf"/>
</dbReference>
<dbReference type="SUPFAM" id="SSF52540">
    <property type="entry name" value="P-loop containing nucleoside triphosphate hydrolases"/>
    <property type="match status" value="2"/>
</dbReference>
<dbReference type="Gene3D" id="1.20.1560.10">
    <property type="entry name" value="ABC transporter type 1, transmembrane domain"/>
    <property type="match status" value="2"/>
</dbReference>
<protein>
    <submittedName>
        <fullName evidence="22">Multidrug resistance-associated protein 1-like isoform X1</fullName>
    </submittedName>
</protein>
<dbReference type="InterPro" id="IPR050173">
    <property type="entry name" value="ABC_transporter_C-like"/>
</dbReference>
<feature type="transmembrane region" description="Helical" evidence="18">
    <location>
        <begin position="386"/>
        <end position="408"/>
    </location>
</feature>
<evidence type="ECO:0000256" key="8">
    <source>
        <dbReference type="ARBA" id="ARBA00022741"/>
    </source>
</evidence>
<evidence type="ECO:0000256" key="2">
    <source>
        <dbReference type="ARBA" id="ARBA00004651"/>
    </source>
</evidence>
<dbReference type="FunFam" id="3.40.50.300:FF:000293">
    <property type="entry name" value="ATP binding cassette subfamily C member 1"/>
    <property type="match status" value="1"/>
</dbReference>
<evidence type="ECO:0000256" key="3">
    <source>
        <dbReference type="ARBA" id="ARBA00009726"/>
    </source>
</evidence>
<dbReference type="GO" id="GO:0005886">
    <property type="term" value="C:plasma membrane"/>
    <property type="evidence" value="ECO:0007669"/>
    <property type="project" value="UniProtKB-SubCell"/>
</dbReference>
<keyword evidence="9" id="KW-0067">ATP-binding</keyword>
<feature type="transmembrane region" description="Helical" evidence="18">
    <location>
        <begin position="40"/>
        <end position="59"/>
    </location>
</feature>
<feature type="transmembrane region" description="Helical" evidence="18">
    <location>
        <begin position="989"/>
        <end position="1013"/>
    </location>
</feature>
<dbReference type="PROSITE" id="PS50929">
    <property type="entry name" value="ABC_TM1F"/>
    <property type="match status" value="2"/>
</dbReference>
<feature type="transmembrane region" description="Helical" evidence="18">
    <location>
        <begin position="605"/>
        <end position="622"/>
    </location>
</feature>
<organism evidence="21 22">
    <name type="scientific">Acanthaster planci</name>
    <name type="common">Crown-of-thorns starfish</name>
    <dbReference type="NCBI Taxonomy" id="133434"/>
    <lineage>
        <taxon>Eukaryota</taxon>
        <taxon>Metazoa</taxon>
        <taxon>Echinodermata</taxon>
        <taxon>Eleutherozoa</taxon>
        <taxon>Asterozoa</taxon>
        <taxon>Asteroidea</taxon>
        <taxon>Valvatacea</taxon>
        <taxon>Valvatida</taxon>
        <taxon>Acanthasteridae</taxon>
        <taxon>Acanthaster</taxon>
    </lineage>
</organism>
<dbReference type="PROSITE" id="PS00211">
    <property type="entry name" value="ABC_TRANSPORTER_1"/>
    <property type="match status" value="2"/>
</dbReference>
<accession>A0A8B7YFT5</accession>
<feature type="transmembrane region" description="Helical" evidence="18">
    <location>
        <begin position="140"/>
        <end position="162"/>
    </location>
</feature>
<gene>
    <name evidence="22" type="primary">LOC110979719</name>
</gene>
<evidence type="ECO:0000256" key="14">
    <source>
        <dbReference type="ARBA" id="ARBA00034018"/>
    </source>
</evidence>
<dbReference type="PANTHER" id="PTHR24223:SF443">
    <property type="entry name" value="MULTIDRUG-RESISTANCE LIKE PROTEIN 1, ISOFORM I"/>
    <property type="match status" value="1"/>
</dbReference>
<dbReference type="InterPro" id="IPR003439">
    <property type="entry name" value="ABC_transporter-like_ATP-bd"/>
</dbReference>
<evidence type="ECO:0000256" key="15">
    <source>
        <dbReference type="ARBA" id="ARBA00047523"/>
    </source>
</evidence>
<feature type="transmembrane region" description="Helical" evidence="18">
    <location>
        <begin position="107"/>
        <end position="128"/>
    </location>
</feature>
<evidence type="ECO:0000259" key="20">
    <source>
        <dbReference type="PROSITE" id="PS50929"/>
    </source>
</evidence>
<feature type="transmembrane region" description="Helical" evidence="18">
    <location>
        <begin position="174"/>
        <end position="193"/>
    </location>
</feature>
<dbReference type="SMART" id="SM00382">
    <property type="entry name" value="AAA"/>
    <property type="match status" value="2"/>
</dbReference>
<dbReference type="Pfam" id="PF24357">
    <property type="entry name" value="TMD0_ABC"/>
    <property type="match status" value="1"/>
</dbReference>
<dbReference type="FunFam" id="1.20.1560.10:FF:000001">
    <property type="entry name" value="ATP-binding cassette subfamily C member 1"/>
    <property type="match status" value="1"/>
</dbReference>
<evidence type="ECO:0000256" key="7">
    <source>
        <dbReference type="ARBA" id="ARBA00022737"/>
    </source>
</evidence>
<comment type="similarity">
    <text evidence="3">Belongs to the ABC transporter superfamily. ABCC family. Conjugate transporter (TC 3.A.1.208) subfamily.</text>
</comment>
<evidence type="ECO:0000256" key="17">
    <source>
        <dbReference type="SAM" id="MobiDB-lite"/>
    </source>
</evidence>